<reference evidence="1 2" key="2">
    <citation type="journal article" date="2019" name="G3 (Bethesda)">
        <title>Hybrid Assembly of the Genome of the Entomopathogenic Nematode Steinernema carpocapsae Identifies the X-Chromosome.</title>
        <authorList>
            <person name="Serra L."/>
            <person name="Macchietto M."/>
            <person name="Macias-Munoz A."/>
            <person name="McGill C.J."/>
            <person name="Rodriguez I.M."/>
            <person name="Rodriguez B."/>
            <person name="Murad R."/>
            <person name="Mortazavi A."/>
        </authorList>
    </citation>
    <scope>NUCLEOTIDE SEQUENCE [LARGE SCALE GENOMIC DNA]</scope>
    <source>
        <strain evidence="1 2">ALL</strain>
    </source>
</reference>
<organism evidence="1 2">
    <name type="scientific">Steinernema carpocapsae</name>
    <name type="common">Entomopathogenic nematode</name>
    <dbReference type="NCBI Taxonomy" id="34508"/>
    <lineage>
        <taxon>Eukaryota</taxon>
        <taxon>Metazoa</taxon>
        <taxon>Ecdysozoa</taxon>
        <taxon>Nematoda</taxon>
        <taxon>Chromadorea</taxon>
        <taxon>Rhabditida</taxon>
        <taxon>Tylenchina</taxon>
        <taxon>Panagrolaimomorpha</taxon>
        <taxon>Strongyloidoidea</taxon>
        <taxon>Steinernematidae</taxon>
        <taxon>Steinernema</taxon>
    </lineage>
</organism>
<name>A0A4U8UTS2_STECR</name>
<proteinExistence type="predicted"/>
<keyword evidence="2" id="KW-1185">Reference proteome</keyword>
<sequence>MRAGIGKGIHDHEAAFACDPVQRRLFRKTQTDPAELHRSSRMVFRGGGRALLDEGWRTDHGVPGTRPLLPYRKRNVSCLGCWSVFASALQSILGWGMCDFYYRTRSEICHIR</sequence>
<evidence type="ECO:0000313" key="1">
    <source>
        <dbReference type="EMBL" id="TMS36284.1"/>
    </source>
</evidence>
<dbReference type="AlphaFoldDB" id="A0A4U8UTS2"/>
<gene>
    <name evidence="1" type="ORF">L596_003482</name>
</gene>
<dbReference type="EMBL" id="AZBU02000001">
    <property type="protein sequence ID" value="TMS36284.1"/>
    <property type="molecule type" value="Genomic_DNA"/>
</dbReference>
<dbReference type="OrthoDB" id="5982258at2759"/>
<evidence type="ECO:0000313" key="2">
    <source>
        <dbReference type="Proteomes" id="UP000298663"/>
    </source>
</evidence>
<reference evidence="1 2" key="1">
    <citation type="journal article" date="2015" name="Genome Biol.">
        <title>Comparative genomics of Steinernema reveals deeply conserved gene regulatory networks.</title>
        <authorList>
            <person name="Dillman A.R."/>
            <person name="Macchietto M."/>
            <person name="Porter C.F."/>
            <person name="Rogers A."/>
            <person name="Williams B."/>
            <person name="Antoshechkin I."/>
            <person name="Lee M.M."/>
            <person name="Goodwin Z."/>
            <person name="Lu X."/>
            <person name="Lewis E.E."/>
            <person name="Goodrich-Blair H."/>
            <person name="Stock S.P."/>
            <person name="Adams B.J."/>
            <person name="Sternberg P.W."/>
            <person name="Mortazavi A."/>
        </authorList>
    </citation>
    <scope>NUCLEOTIDE SEQUENCE [LARGE SCALE GENOMIC DNA]</scope>
    <source>
        <strain evidence="1 2">ALL</strain>
    </source>
</reference>
<accession>A0A4U8UTS2</accession>
<protein>
    <submittedName>
        <fullName evidence="1">Uncharacterized protein</fullName>
    </submittedName>
</protein>
<comment type="caution">
    <text evidence="1">The sequence shown here is derived from an EMBL/GenBank/DDBJ whole genome shotgun (WGS) entry which is preliminary data.</text>
</comment>
<dbReference type="Proteomes" id="UP000298663">
    <property type="component" value="Unassembled WGS sequence"/>
</dbReference>